<evidence type="ECO:0000256" key="3">
    <source>
        <dbReference type="ARBA" id="ARBA00023054"/>
    </source>
</evidence>
<evidence type="ECO:0000313" key="6">
    <source>
        <dbReference type="EMBL" id="RKP29832.1"/>
    </source>
</evidence>
<comment type="similarity">
    <text evidence="2">Belongs to the RRP17 family.</text>
</comment>
<dbReference type="InterPro" id="IPR019186">
    <property type="entry name" value="Nucleolar_protein_12"/>
</dbReference>
<evidence type="ECO:0000256" key="4">
    <source>
        <dbReference type="ARBA" id="ARBA00023242"/>
    </source>
</evidence>
<evidence type="ECO:0000256" key="2">
    <source>
        <dbReference type="ARBA" id="ARBA00007175"/>
    </source>
</evidence>
<organism evidence="6 7">
    <name type="scientific">Metschnikowia bicuspidata</name>
    <dbReference type="NCBI Taxonomy" id="27322"/>
    <lineage>
        <taxon>Eukaryota</taxon>
        <taxon>Fungi</taxon>
        <taxon>Dikarya</taxon>
        <taxon>Ascomycota</taxon>
        <taxon>Saccharomycotina</taxon>
        <taxon>Pichiomycetes</taxon>
        <taxon>Metschnikowiaceae</taxon>
        <taxon>Metschnikowia</taxon>
    </lineage>
</organism>
<sequence>MVRTNRELLTGGRKYRQRQAKKFGVEEVVFDPNVRQEFLTGFHKRKVERQKKAKAFHEKQERLRRIEERRLEREQRQKEFEEKMKERDMVKNLELARLGADSDDDNERGTAGKDAQSQEGDLDDSKSTWEGFGSDGLKKDSDDEETPLKGILHTKHVYKIDDPRTLGDAVVDEETTVTINLVDNPYMIRTGVSFEEIARANRVNLQKSEEVLEKSIDRAKKYAVICGVDKNKRKKKKKKFRYLTKGERSDNNQKIKLSKMKSRKRE</sequence>
<keyword evidence="3" id="KW-0175">Coiled coil</keyword>
<evidence type="ECO:0000256" key="5">
    <source>
        <dbReference type="SAM" id="MobiDB-lite"/>
    </source>
</evidence>
<name>A0A4P9ZBV5_9ASCO</name>
<dbReference type="GO" id="GO:0019843">
    <property type="term" value="F:rRNA binding"/>
    <property type="evidence" value="ECO:0007669"/>
    <property type="project" value="TreeGrafter"/>
</dbReference>
<accession>A0A4P9ZBV5</accession>
<dbReference type="PANTHER" id="PTHR14577">
    <property type="entry name" value="NUCLEOLAR PROTEIN 12"/>
    <property type="match status" value="1"/>
</dbReference>
<dbReference type="PANTHER" id="PTHR14577:SF0">
    <property type="entry name" value="NUCLEOLAR PROTEIN 12"/>
    <property type="match status" value="1"/>
</dbReference>
<keyword evidence="4" id="KW-0539">Nucleus</keyword>
<evidence type="ECO:0000313" key="7">
    <source>
        <dbReference type="Proteomes" id="UP000268321"/>
    </source>
</evidence>
<feature type="compositionally biased region" description="Basic residues" evidence="5">
    <location>
        <begin position="256"/>
        <end position="266"/>
    </location>
</feature>
<dbReference type="OrthoDB" id="551633at2759"/>
<proteinExistence type="inferred from homology"/>
<evidence type="ECO:0008006" key="8">
    <source>
        <dbReference type="Google" id="ProtNLM"/>
    </source>
</evidence>
<dbReference type="GO" id="GO:0005730">
    <property type="term" value="C:nucleolus"/>
    <property type="evidence" value="ECO:0007669"/>
    <property type="project" value="UniProtKB-SubCell"/>
</dbReference>
<feature type="region of interest" description="Disordered" evidence="5">
    <location>
        <begin position="66"/>
        <end position="85"/>
    </location>
</feature>
<dbReference type="Proteomes" id="UP000268321">
    <property type="component" value="Unassembled WGS sequence"/>
</dbReference>
<protein>
    <recommendedName>
        <fullName evidence="8">Ribosomal RNA-processing protein 17</fullName>
    </recommendedName>
</protein>
<dbReference type="Pfam" id="PF09805">
    <property type="entry name" value="Nop25"/>
    <property type="match status" value="1"/>
</dbReference>
<dbReference type="EMBL" id="ML004473">
    <property type="protein sequence ID" value="RKP29832.1"/>
    <property type="molecule type" value="Genomic_DNA"/>
</dbReference>
<comment type="subcellular location">
    <subcellularLocation>
        <location evidence="1">Nucleus</location>
        <location evidence="1">Nucleolus</location>
    </subcellularLocation>
</comment>
<gene>
    <name evidence="6" type="ORF">METBISCDRAFT_31380</name>
</gene>
<keyword evidence="7" id="KW-1185">Reference proteome</keyword>
<dbReference type="AlphaFoldDB" id="A0A4P9ZBV5"/>
<feature type="compositionally biased region" description="Basic and acidic residues" evidence="5">
    <location>
        <begin position="244"/>
        <end position="253"/>
    </location>
</feature>
<feature type="region of interest" description="Disordered" evidence="5">
    <location>
        <begin position="236"/>
        <end position="266"/>
    </location>
</feature>
<evidence type="ECO:0000256" key="1">
    <source>
        <dbReference type="ARBA" id="ARBA00004604"/>
    </source>
</evidence>
<feature type="region of interest" description="Disordered" evidence="5">
    <location>
        <begin position="97"/>
        <end position="145"/>
    </location>
</feature>
<reference evidence="7" key="1">
    <citation type="journal article" date="2018" name="Nat. Microbiol.">
        <title>Leveraging single-cell genomics to expand the fungal tree of life.</title>
        <authorList>
            <person name="Ahrendt S.R."/>
            <person name="Quandt C.A."/>
            <person name="Ciobanu D."/>
            <person name="Clum A."/>
            <person name="Salamov A."/>
            <person name="Andreopoulos B."/>
            <person name="Cheng J.F."/>
            <person name="Woyke T."/>
            <person name="Pelin A."/>
            <person name="Henrissat B."/>
            <person name="Reynolds N.K."/>
            <person name="Benny G.L."/>
            <person name="Smith M.E."/>
            <person name="James T.Y."/>
            <person name="Grigoriev I.V."/>
        </authorList>
    </citation>
    <scope>NUCLEOTIDE SEQUENCE [LARGE SCALE GENOMIC DNA]</scope>
    <source>
        <strain evidence="7">Baker2002</strain>
    </source>
</reference>